<feature type="signal peptide" evidence="1">
    <location>
        <begin position="1"/>
        <end position="22"/>
    </location>
</feature>
<accession>A0A9P5PDS9</accession>
<protein>
    <submittedName>
        <fullName evidence="2">Uncharacterized protein</fullName>
    </submittedName>
</protein>
<evidence type="ECO:0000313" key="2">
    <source>
        <dbReference type="EMBL" id="KAF9060250.1"/>
    </source>
</evidence>
<evidence type="ECO:0000313" key="3">
    <source>
        <dbReference type="Proteomes" id="UP000772434"/>
    </source>
</evidence>
<proteinExistence type="predicted"/>
<keyword evidence="1" id="KW-0732">Signal</keyword>
<dbReference type="Proteomes" id="UP000772434">
    <property type="component" value="Unassembled WGS sequence"/>
</dbReference>
<organism evidence="2 3">
    <name type="scientific">Rhodocollybia butyracea</name>
    <dbReference type="NCBI Taxonomy" id="206335"/>
    <lineage>
        <taxon>Eukaryota</taxon>
        <taxon>Fungi</taxon>
        <taxon>Dikarya</taxon>
        <taxon>Basidiomycota</taxon>
        <taxon>Agaricomycotina</taxon>
        <taxon>Agaricomycetes</taxon>
        <taxon>Agaricomycetidae</taxon>
        <taxon>Agaricales</taxon>
        <taxon>Marasmiineae</taxon>
        <taxon>Omphalotaceae</taxon>
        <taxon>Rhodocollybia</taxon>
    </lineage>
</organism>
<dbReference type="AlphaFoldDB" id="A0A9P5PDS9"/>
<gene>
    <name evidence="2" type="ORF">BDP27DRAFT_1407204</name>
</gene>
<name>A0A9P5PDS9_9AGAR</name>
<dbReference type="EMBL" id="JADNRY010000252">
    <property type="protein sequence ID" value="KAF9060250.1"/>
    <property type="molecule type" value="Genomic_DNA"/>
</dbReference>
<sequence length="220" mass="24668">MFFAHIWLGFILIAFLISPACAMPRPGPHAIEYEVSTYDKNGRAVTISTEAKEHIDGAIIAMGEQMKDTGLKHIEYQYPPRSDIQFDSSTVLYFRLRGGNFCDPPPPDPIRICYGYVVTSPALNIMFGSLVAAMRLSIVGEIHLPLPPSLHPETESQAKGILNQEYLSFLMEFEPVRDWVEYMHQCLEETSDAVAKASNTVKQAMRLLKGQHPPNVWLCG</sequence>
<evidence type="ECO:0000256" key="1">
    <source>
        <dbReference type="SAM" id="SignalP"/>
    </source>
</evidence>
<feature type="chain" id="PRO_5040196873" evidence="1">
    <location>
        <begin position="23"/>
        <end position="220"/>
    </location>
</feature>
<keyword evidence="3" id="KW-1185">Reference proteome</keyword>
<comment type="caution">
    <text evidence="2">The sequence shown here is derived from an EMBL/GenBank/DDBJ whole genome shotgun (WGS) entry which is preliminary data.</text>
</comment>
<reference evidence="2" key="1">
    <citation type="submission" date="2020-11" db="EMBL/GenBank/DDBJ databases">
        <authorList>
            <consortium name="DOE Joint Genome Institute"/>
            <person name="Ahrendt S."/>
            <person name="Riley R."/>
            <person name="Andreopoulos W."/>
            <person name="Labutti K."/>
            <person name="Pangilinan J."/>
            <person name="Ruiz-Duenas F.J."/>
            <person name="Barrasa J.M."/>
            <person name="Sanchez-Garcia M."/>
            <person name="Camarero S."/>
            <person name="Miyauchi S."/>
            <person name="Serrano A."/>
            <person name="Linde D."/>
            <person name="Babiker R."/>
            <person name="Drula E."/>
            <person name="Ayuso-Fernandez I."/>
            <person name="Pacheco R."/>
            <person name="Padilla G."/>
            <person name="Ferreira P."/>
            <person name="Barriuso J."/>
            <person name="Kellner H."/>
            <person name="Castanera R."/>
            <person name="Alfaro M."/>
            <person name="Ramirez L."/>
            <person name="Pisabarro A.G."/>
            <person name="Kuo A."/>
            <person name="Tritt A."/>
            <person name="Lipzen A."/>
            <person name="He G."/>
            <person name="Yan M."/>
            <person name="Ng V."/>
            <person name="Cullen D."/>
            <person name="Martin F."/>
            <person name="Rosso M.-N."/>
            <person name="Henrissat B."/>
            <person name="Hibbett D."/>
            <person name="Martinez A.T."/>
            <person name="Grigoriev I.V."/>
        </authorList>
    </citation>
    <scope>NUCLEOTIDE SEQUENCE</scope>
    <source>
        <strain evidence="2">AH 40177</strain>
    </source>
</reference>